<keyword evidence="4 8" id="KW-0812">Transmembrane</keyword>
<evidence type="ECO:0000256" key="1">
    <source>
        <dbReference type="ARBA" id="ARBA00004141"/>
    </source>
</evidence>
<organism evidence="10 11">
    <name type="scientific">Geodermatophilus amargosae</name>
    <dbReference type="NCBI Taxonomy" id="1296565"/>
    <lineage>
        <taxon>Bacteria</taxon>
        <taxon>Bacillati</taxon>
        <taxon>Actinomycetota</taxon>
        <taxon>Actinomycetes</taxon>
        <taxon>Geodermatophilales</taxon>
        <taxon>Geodermatophilaceae</taxon>
        <taxon>Geodermatophilus</taxon>
    </lineage>
</organism>
<dbReference type="Pfam" id="PF02397">
    <property type="entry name" value="Bac_transf"/>
    <property type="match status" value="1"/>
</dbReference>
<proteinExistence type="inferred from homology"/>
<feature type="transmembrane region" description="Helical" evidence="8">
    <location>
        <begin position="150"/>
        <end position="170"/>
    </location>
</feature>
<dbReference type="Pfam" id="PF13727">
    <property type="entry name" value="CoA_binding_3"/>
    <property type="match status" value="1"/>
</dbReference>
<dbReference type="GO" id="GO:0016020">
    <property type="term" value="C:membrane"/>
    <property type="evidence" value="ECO:0007669"/>
    <property type="project" value="UniProtKB-SubCell"/>
</dbReference>
<feature type="region of interest" description="Disordered" evidence="7">
    <location>
        <begin position="18"/>
        <end position="39"/>
    </location>
</feature>
<dbReference type="AlphaFoldDB" id="A0A1I7D0G9"/>
<evidence type="ECO:0000256" key="6">
    <source>
        <dbReference type="ARBA" id="ARBA00023136"/>
    </source>
</evidence>
<dbReference type="InterPro" id="IPR017475">
    <property type="entry name" value="EPS_sugar_tfrase"/>
</dbReference>
<dbReference type="SUPFAM" id="SSF51735">
    <property type="entry name" value="NAD(P)-binding Rossmann-fold domains"/>
    <property type="match status" value="1"/>
</dbReference>
<evidence type="ECO:0000259" key="9">
    <source>
        <dbReference type="Pfam" id="PF02397"/>
    </source>
</evidence>
<dbReference type="InterPro" id="IPR003362">
    <property type="entry name" value="Bact_transf"/>
</dbReference>
<comment type="subcellular location">
    <subcellularLocation>
        <location evidence="1">Membrane</location>
        <topology evidence="1">Multi-pass membrane protein</topology>
    </subcellularLocation>
</comment>
<dbReference type="EMBL" id="FPBA01000030">
    <property type="protein sequence ID" value="SFU05208.1"/>
    <property type="molecule type" value="Genomic_DNA"/>
</dbReference>
<dbReference type="InterPro" id="IPR036291">
    <property type="entry name" value="NAD(P)-bd_dom_sf"/>
</dbReference>
<dbReference type="STRING" id="1296565.SAMN05660657_05116"/>
<gene>
    <name evidence="10" type="ORF">SAMN05660657_05116</name>
</gene>
<evidence type="ECO:0000256" key="3">
    <source>
        <dbReference type="ARBA" id="ARBA00022679"/>
    </source>
</evidence>
<keyword evidence="3 10" id="KW-0808">Transferase</keyword>
<protein>
    <submittedName>
        <fullName evidence="10">Undecaprenyl-phosphate glucose phosphotransferase</fullName>
    </submittedName>
</protein>
<reference evidence="11" key="1">
    <citation type="submission" date="2016-10" db="EMBL/GenBank/DDBJ databases">
        <authorList>
            <person name="Varghese N."/>
            <person name="Submissions S."/>
        </authorList>
    </citation>
    <scope>NUCLEOTIDE SEQUENCE [LARGE SCALE GENOMIC DNA]</scope>
    <source>
        <strain evidence="11">DSM 46136</strain>
    </source>
</reference>
<evidence type="ECO:0000256" key="8">
    <source>
        <dbReference type="SAM" id="Phobius"/>
    </source>
</evidence>
<feature type="transmembrane region" description="Helical" evidence="8">
    <location>
        <begin position="88"/>
        <end position="106"/>
    </location>
</feature>
<dbReference type="Gene3D" id="3.40.50.720">
    <property type="entry name" value="NAD(P)-binding Rossmann-like Domain"/>
    <property type="match status" value="1"/>
</dbReference>
<feature type="transmembrane region" description="Helical" evidence="8">
    <location>
        <begin position="66"/>
        <end position="82"/>
    </location>
</feature>
<keyword evidence="6 8" id="KW-0472">Membrane</keyword>
<accession>A0A1I7D0G9</accession>
<dbReference type="Proteomes" id="UP000199546">
    <property type="component" value="Unassembled WGS sequence"/>
</dbReference>
<evidence type="ECO:0000256" key="7">
    <source>
        <dbReference type="SAM" id="MobiDB-lite"/>
    </source>
</evidence>
<dbReference type="PANTHER" id="PTHR30576">
    <property type="entry name" value="COLANIC BIOSYNTHESIS UDP-GLUCOSE LIPID CARRIER TRANSFERASE"/>
    <property type="match status" value="1"/>
</dbReference>
<evidence type="ECO:0000256" key="2">
    <source>
        <dbReference type="ARBA" id="ARBA00006464"/>
    </source>
</evidence>
<dbReference type="RefSeq" id="WP_245784978.1">
    <property type="nucleotide sequence ID" value="NZ_FPBA01000030.1"/>
</dbReference>
<feature type="transmembrane region" description="Helical" evidence="8">
    <location>
        <begin position="118"/>
        <end position="138"/>
    </location>
</feature>
<sequence>MDDNTGVSPARDVGLLSTAVDPTTAGSDEVRADGGLPPTPAARRLELERPWRNPEPWWLRAGVRPYLLLGDVLAFVVATAITAPANPIHVIVLAVYILVFYAVGLYRSRLNLSLLDDLPYILAASVVGFALKLALISLLPSVDPPPRQVLHALVLLAAVLVVRRIAYTVVRLARCRGKVRHRTLIVGAGTVGLRLANTLKERRTYGLEPVGFVDSDPPADDPPLLPAPVLGRYEELGQVIRRHEIRDVIVAFGGISEDELVDILRTCDRLDVEVFMVPRLFELTNANRYTDEVWGIPLVRVRRAVFRSPWWKVKRLVDVLTSGIALLLLSPVLAAVALAVRWEGGPGIIFRQERVGIDGRPFQVLKFRSLRPADDTESQTNWNIKHDDRLGPVGKFIRATSLDELPQLWNILRGDMSLVGPRPERPHFVEQFSDYIPRYTARHRVPAGLTGWSQAHGLRGDTSIEDRARFDNYYIENWSPWLDMKIVLKTVGQVVRRQGG</sequence>
<keyword evidence="11" id="KW-1185">Reference proteome</keyword>
<evidence type="ECO:0000313" key="11">
    <source>
        <dbReference type="Proteomes" id="UP000199546"/>
    </source>
</evidence>
<name>A0A1I7D0G9_9ACTN</name>
<comment type="similarity">
    <text evidence="2">Belongs to the bacterial sugar transferase family.</text>
</comment>
<evidence type="ECO:0000313" key="10">
    <source>
        <dbReference type="EMBL" id="SFU05208.1"/>
    </source>
</evidence>
<feature type="transmembrane region" description="Helical" evidence="8">
    <location>
        <begin position="316"/>
        <end position="342"/>
    </location>
</feature>
<feature type="domain" description="Bacterial sugar transferase" evidence="9">
    <location>
        <begin position="314"/>
        <end position="495"/>
    </location>
</feature>
<dbReference type="PANTHER" id="PTHR30576:SF0">
    <property type="entry name" value="UNDECAPRENYL-PHOSPHATE N-ACETYLGALACTOSAMINYL 1-PHOSPHATE TRANSFERASE-RELATED"/>
    <property type="match status" value="1"/>
</dbReference>
<evidence type="ECO:0000256" key="4">
    <source>
        <dbReference type="ARBA" id="ARBA00022692"/>
    </source>
</evidence>
<dbReference type="NCBIfam" id="TIGR03025">
    <property type="entry name" value="EPS_sugtrans"/>
    <property type="match status" value="1"/>
</dbReference>
<evidence type="ECO:0000256" key="5">
    <source>
        <dbReference type="ARBA" id="ARBA00022989"/>
    </source>
</evidence>
<keyword evidence="5 8" id="KW-1133">Transmembrane helix</keyword>
<dbReference type="GO" id="GO:0016780">
    <property type="term" value="F:phosphotransferase activity, for other substituted phosphate groups"/>
    <property type="evidence" value="ECO:0007669"/>
    <property type="project" value="TreeGrafter"/>
</dbReference>